<organism evidence="19 20">
    <name type="scientific">Clostridium gasigenes</name>
    <dbReference type="NCBI Taxonomy" id="94869"/>
    <lineage>
        <taxon>Bacteria</taxon>
        <taxon>Bacillati</taxon>
        <taxon>Bacillota</taxon>
        <taxon>Clostridia</taxon>
        <taxon>Eubacteriales</taxon>
        <taxon>Clostridiaceae</taxon>
        <taxon>Clostridium</taxon>
    </lineage>
</organism>
<dbReference type="InterPro" id="IPR024934">
    <property type="entry name" value="Rubredoxin-like_dom"/>
</dbReference>
<dbReference type="AlphaFoldDB" id="A0A1H0RIL3"/>
<dbReference type="GO" id="GO:0005344">
    <property type="term" value="F:oxygen carrier activity"/>
    <property type="evidence" value="ECO:0007669"/>
    <property type="project" value="UniProtKB-KW"/>
</dbReference>
<sequence length="283" mass="32283">MEKYVCTVCGYIHQGELKNDIICPICKVGFDKFELLESNNTFKDFIVVDKVKENELVTSFYLKLKEGTLKKHKAGEFISVMPIDKGENSKEVRQYTLSMKPGEDFYRISVKKEEMGIVSSYLHNNVEVSDIIKATDSLGEFTLSDSKKPLVLLSGGIGVTPMMSMLYEALESGRDILFIQAVLNSSAHTFKDELEKIVDENSQVKKAIFYQTPLEEDKLNKNYDFEGFVSDRWIKDNVPQNGKFYLCGPVGFMKHIYNTLKSIGINEKEINYEMFGAYQDLAE</sequence>
<evidence type="ECO:0000256" key="14">
    <source>
        <dbReference type="ARBA" id="ARBA00023027"/>
    </source>
</evidence>
<dbReference type="SUPFAM" id="SSF57802">
    <property type="entry name" value="Rubredoxin-like"/>
    <property type="match status" value="1"/>
</dbReference>
<keyword evidence="7" id="KW-0561">Oxygen transport</keyword>
<evidence type="ECO:0000259" key="18">
    <source>
        <dbReference type="PROSITE" id="PS51384"/>
    </source>
</evidence>
<evidence type="ECO:0000256" key="2">
    <source>
        <dbReference type="ARBA" id="ARBA00001970"/>
    </source>
</evidence>
<evidence type="ECO:0000256" key="13">
    <source>
        <dbReference type="ARBA" id="ARBA00023004"/>
    </source>
</evidence>
<dbReference type="PRINTS" id="PR00371">
    <property type="entry name" value="FPNCR"/>
</dbReference>
<keyword evidence="8" id="KW-0285">Flavoprotein</keyword>
<dbReference type="GO" id="GO:0008941">
    <property type="term" value="F:nitric oxide dioxygenase NAD(P)H activity"/>
    <property type="evidence" value="ECO:0007669"/>
    <property type="project" value="UniProtKB-EC"/>
</dbReference>
<dbReference type="InterPro" id="IPR001709">
    <property type="entry name" value="Flavoprot_Pyr_Nucl_cyt_Rdtase"/>
</dbReference>
<dbReference type="GO" id="GO:0005506">
    <property type="term" value="F:iron ion binding"/>
    <property type="evidence" value="ECO:0007669"/>
    <property type="project" value="InterPro"/>
</dbReference>
<dbReference type="GO" id="GO:0046210">
    <property type="term" value="P:nitric oxide catabolic process"/>
    <property type="evidence" value="ECO:0007669"/>
    <property type="project" value="TreeGrafter"/>
</dbReference>
<dbReference type="FunFam" id="3.40.50.80:FF:000010">
    <property type="entry name" value="Flavohemoprotein"/>
    <property type="match status" value="1"/>
</dbReference>
<dbReference type="PROSITE" id="PS51384">
    <property type="entry name" value="FAD_FR"/>
    <property type="match status" value="1"/>
</dbReference>
<reference evidence="19 20" key="1">
    <citation type="submission" date="2016-10" db="EMBL/GenBank/DDBJ databases">
        <authorList>
            <person name="de Groot N.N."/>
        </authorList>
    </citation>
    <scope>NUCLEOTIDE SEQUENCE [LARGE SCALE GENOMIC DNA]</scope>
    <source>
        <strain evidence="19 20">DSM 12272</strain>
    </source>
</reference>
<dbReference type="EC" id="1.14.12.17" evidence="5"/>
<evidence type="ECO:0000256" key="4">
    <source>
        <dbReference type="ARBA" id="ARBA00006401"/>
    </source>
</evidence>
<feature type="domain" description="Rubredoxin-like" evidence="17">
    <location>
        <begin position="1"/>
        <end position="36"/>
    </location>
</feature>
<dbReference type="InterPro" id="IPR001433">
    <property type="entry name" value="OxRdtase_FAD/NAD-bd"/>
</dbReference>
<evidence type="ECO:0000256" key="1">
    <source>
        <dbReference type="ARBA" id="ARBA00001965"/>
    </source>
</evidence>
<dbReference type="Gene3D" id="3.40.50.80">
    <property type="entry name" value="Nucleotide-binding domain of ferredoxin-NADP reductase (FNR) module"/>
    <property type="match status" value="1"/>
</dbReference>
<comment type="cofactor">
    <cofactor evidence="2">
        <name>heme b</name>
        <dbReference type="ChEBI" id="CHEBI:60344"/>
    </cofactor>
</comment>
<comment type="cofactor">
    <cofactor evidence="3">
        <name>FAD</name>
        <dbReference type="ChEBI" id="CHEBI:57692"/>
    </cofactor>
</comment>
<evidence type="ECO:0000256" key="16">
    <source>
        <dbReference type="ARBA" id="ARBA00049433"/>
    </source>
</evidence>
<dbReference type="Pfam" id="PF21349">
    <property type="entry name" value="RUBY_RBDX"/>
    <property type="match status" value="1"/>
</dbReference>
<evidence type="ECO:0000256" key="7">
    <source>
        <dbReference type="ARBA" id="ARBA00022621"/>
    </source>
</evidence>
<dbReference type="CDD" id="cd06184">
    <property type="entry name" value="flavohem_like_fad_nad_binding"/>
    <property type="match status" value="1"/>
</dbReference>
<dbReference type="InterPro" id="IPR017927">
    <property type="entry name" value="FAD-bd_FR_type"/>
</dbReference>
<keyword evidence="20" id="KW-1185">Reference proteome</keyword>
<evidence type="ECO:0000313" key="19">
    <source>
        <dbReference type="EMBL" id="SDP29402.1"/>
    </source>
</evidence>
<dbReference type="OrthoDB" id="9801223at2"/>
<proteinExistence type="inferred from homology"/>
<dbReference type="InterPro" id="IPR039261">
    <property type="entry name" value="FNR_nucleotide-bd"/>
</dbReference>
<evidence type="ECO:0000256" key="6">
    <source>
        <dbReference type="ARBA" id="ARBA00022617"/>
    </source>
</evidence>
<keyword evidence="14" id="KW-0520">NAD</keyword>
<dbReference type="SUPFAM" id="SSF63380">
    <property type="entry name" value="Riboflavin synthase domain-like"/>
    <property type="match status" value="1"/>
</dbReference>
<dbReference type="Proteomes" id="UP000198597">
    <property type="component" value="Unassembled WGS sequence"/>
</dbReference>
<dbReference type="PANTHER" id="PTHR43396">
    <property type="entry name" value="FLAVOHEMOPROTEIN"/>
    <property type="match status" value="1"/>
</dbReference>
<evidence type="ECO:0000256" key="8">
    <source>
        <dbReference type="ARBA" id="ARBA00022630"/>
    </source>
</evidence>
<gene>
    <name evidence="19" type="ORF">SAMN04488529_103212</name>
</gene>
<name>A0A1H0RIL3_9CLOT</name>
<dbReference type="CDD" id="cd00350">
    <property type="entry name" value="rubredoxin_like"/>
    <property type="match status" value="1"/>
</dbReference>
<dbReference type="InterPro" id="IPR048574">
    <property type="entry name" value="RUBY_RBDX"/>
</dbReference>
<dbReference type="STRING" id="94869.SAMN04488529_103212"/>
<comment type="similarity">
    <text evidence="4">In the C-terminal section; belongs to the flavoprotein pyridine nucleotide cytochrome reductase family.</text>
</comment>
<dbReference type="InterPro" id="IPR017938">
    <property type="entry name" value="Riboflavin_synthase-like_b-brl"/>
</dbReference>
<dbReference type="SUPFAM" id="SSF52343">
    <property type="entry name" value="Ferredoxin reductase-like, C-terminal NADP-linked domain"/>
    <property type="match status" value="1"/>
</dbReference>
<evidence type="ECO:0000256" key="10">
    <source>
        <dbReference type="ARBA" id="ARBA00022827"/>
    </source>
</evidence>
<dbReference type="PANTHER" id="PTHR43396:SF3">
    <property type="entry name" value="FLAVOHEMOPROTEIN"/>
    <property type="match status" value="1"/>
</dbReference>
<evidence type="ECO:0000256" key="9">
    <source>
        <dbReference type="ARBA" id="ARBA00022723"/>
    </source>
</evidence>
<evidence type="ECO:0000259" key="17">
    <source>
        <dbReference type="PROSITE" id="PS50903"/>
    </source>
</evidence>
<dbReference type="EMBL" id="FNJM01000003">
    <property type="protein sequence ID" value="SDP29402.1"/>
    <property type="molecule type" value="Genomic_DNA"/>
</dbReference>
<dbReference type="Gene3D" id="2.40.30.10">
    <property type="entry name" value="Translation factors"/>
    <property type="match status" value="1"/>
</dbReference>
<accession>A0A1H0RIL3</accession>
<dbReference type="RefSeq" id="WP_089968193.1">
    <property type="nucleotide sequence ID" value="NZ_FNJM01000003.1"/>
</dbReference>
<keyword evidence="7" id="KW-0813">Transport</keyword>
<keyword evidence="19" id="KW-0223">Dioxygenase</keyword>
<dbReference type="GO" id="GO:0071500">
    <property type="term" value="P:cellular response to nitrosative stress"/>
    <property type="evidence" value="ECO:0007669"/>
    <property type="project" value="TreeGrafter"/>
</dbReference>
<keyword evidence="11" id="KW-0521">NADP</keyword>
<evidence type="ECO:0000256" key="5">
    <source>
        <dbReference type="ARBA" id="ARBA00012229"/>
    </source>
</evidence>
<dbReference type="Gene3D" id="2.20.28.10">
    <property type="match status" value="1"/>
</dbReference>
<dbReference type="Pfam" id="PF00175">
    <property type="entry name" value="NAD_binding_1"/>
    <property type="match status" value="1"/>
</dbReference>
<comment type="catalytic activity">
    <reaction evidence="15">
        <text>2 nitric oxide + NADH + 2 O2 = 2 nitrate + NAD(+) + H(+)</text>
        <dbReference type="Rhea" id="RHEA:19469"/>
        <dbReference type="ChEBI" id="CHEBI:15378"/>
        <dbReference type="ChEBI" id="CHEBI:15379"/>
        <dbReference type="ChEBI" id="CHEBI:16480"/>
        <dbReference type="ChEBI" id="CHEBI:17632"/>
        <dbReference type="ChEBI" id="CHEBI:57540"/>
        <dbReference type="ChEBI" id="CHEBI:57945"/>
        <dbReference type="EC" id="1.14.12.17"/>
    </reaction>
</comment>
<keyword evidence="6" id="KW-0349">Heme</keyword>
<dbReference type="PRINTS" id="PR00409">
    <property type="entry name" value="PHDIOXRDTASE"/>
</dbReference>
<dbReference type="PROSITE" id="PS50903">
    <property type="entry name" value="RUBREDOXIN_LIKE"/>
    <property type="match status" value="1"/>
</dbReference>
<evidence type="ECO:0000256" key="15">
    <source>
        <dbReference type="ARBA" id="ARBA00048649"/>
    </source>
</evidence>
<keyword evidence="12" id="KW-0560">Oxidoreductase</keyword>
<comment type="catalytic activity">
    <reaction evidence="16">
        <text>2 nitric oxide + NADPH + 2 O2 = 2 nitrate + NADP(+) + H(+)</text>
        <dbReference type="Rhea" id="RHEA:19465"/>
        <dbReference type="ChEBI" id="CHEBI:15378"/>
        <dbReference type="ChEBI" id="CHEBI:15379"/>
        <dbReference type="ChEBI" id="CHEBI:16480"/>
        <dbReference type="ChEBI" id="CHEBI:17632"/>
        <dbReference type="ChEBI" id="CHEBI:57783"/>
        <dbReference type="ChEBI" id="CHEBI:58349"/>
        <dbReference type="EC" id="1.14.12.17"/>
    </reaction>
</comment>
<evidence type="ECO:0000313" key="20">
    <source>
        <dbReference type="Proteomes" id="UP000198597"/>
    </source>
</evidence>
<evidence type="ECO:0000256" key="11">
    <source>
        <dbReference type="ARBA" id="ARBA00022857"/>
    </source>
</evidence>
<protein>
    <recommendedName>
        <fullName evidence="5">nitric oxide dioxygenase</fullName>
        <ecNumber evidence="5">1.14.12.17</ecNumber>
    </recommendedName>
</protein>
<comment type="cofactor">
    <cofactor evidence="1">
        <name>Fe(3+)</name>
        <dbReference type="ChEBI" id="CHEBI:29034"/>
    </cofactor>
</comment>
<keyword evidence="10" id="KW-0274">FAD</keyword>
<keyword evidence="13" id="KW-0408">Iron</keyword>
<evidence type="ECO:0000256" key="12">
    <source>
        <dbReference type="ARBA" id="ARBA00023002"/>
    </source>
</evidence>
<dbReference type="GO" id="GO:0071949">
    <property type="term" value="F:FAD binding"/>
    <property type="evidence" value="ECO:0007669"/>
    <property type="project" value="TreeGrafter"/>
</dbReference>
<keyword evidence="9" id="KW-0479">Metal-binding</keyword>
<evidence type="ECO:0000256" key="3">
    <source>
        <dbReference type="ARBA" id="ARBA00001974"/>
    </source>
</evidence>
<feature type="domain" description="FAD-binding FR-type" evidence="18">
    <location>
        <begin position="40"/>
        <end position="144"/>
    </location>
</feature>